<dbReference type="EMBL" id="VAHF01000001">
    <property type="protein sequence ID" value="TXG72558.1"/>
    <property type="molecule type" value="Genomic_DNA"/>
</dbReference>
<name>A0A5C7ITX6_9ROSI</name>
<protein>
    <recommendedName>
        <fullName evidence="2">Disease resistance R13L4/SHOC-2-like LRR domain-containing protein</fullName>
    </recommendedName>
</protein>
<organism evidence="3 4">
    <name type="scientific">Acer yangbiense</name>
    <dbReference type="NCBI Taxonomy" id="1000413"/>
    <lineage>
        <taxon>Eukaryota</taxon>
        <taxon>Viridiplantae</taxon>
        <taxon>Streptophyta</taxon>
        <taxon>Embryophyta</taxon>
        <taxon>Tracheophyta</taxon>
        <taxon>Spermatophyta</taxon>
        <taxon>Magnoliopsida</taxon>
        <taxon>eudicotyledons</taxon>
        <taxon>Gunneridae</taxon>
        <taxon>Pentapetalae</taxon>
        <taxon>rosids</taxon>
        <taxon>malvids</taxon>
        <taxon>Sapindales</taxon>
        <taxon>Sapindaceae</taxon>
        <taxon>Hippocastanoideae</taxon>
        <taxon>Acereae</taxon>
        <taxon>Acer</taxon>
    </lineage>
</organism>
<dbReference type="SUPFAM" id="SSF52058">
    <property type="entry name" value="L domain-like"/>
    <property type="match status" value="1"/>
</dbReference>
<keyword evidence="1" id="KW-0677">Repeat</keyword>
<dbReference type="Pfam" id="PF23598">
    <property type="entry name" value="LRR_14"/>
    <property type="match status" value="1"/>
</dbReference>
<feature type="domain" description="Disease resistance R13L4/SHOC-2-like LRR" evidence="2">
    <location>
        <begin position="4"/>
        <end position="78"/>
    </location>
</feature>
<evidence type="ECO:0000256" key="1">
    <source>
        <dbReference type="ARBA" id="ARBA00022737"/>
    </source>
</evidence>
<proteinExistence type="predicted"/>
<evidence type="ECO:0000313" key="4">
    <source>
        <dbReference type="Proteomes" id="UP000323000"/>
    </source>
</evidence>
<dbReference type="InterPro" id="IPR032675">
    <property type="entry name" value="LRR_dom_sf"/>
</dbReference>
<dbReference type="Proteomes" id="UP000323000">
    <property type="component" value="Chromosome 1"/>
</dbReference>
<dbReference type="InterPro" id="IPR055414">
    <property type="entry name" value="LRR_R13L4/SHOC2-like"/>
</dbReference>
<accession>A0A5C7ITX6</accession>
<dbReference type="OrthoDB" id="2018313at2759"/>
<sequence length="104" mass="11817">MKCLKILNLSGTAIKELPHSIAHLKDLRELHLRECKNLEILPSSICTLTSLGYLDLRDCSKLEILPENLGNLYCLKDLLVDRIAISQLPSTMMHLDELEMLSCR</sequence>
<dbReference type="PANTHER" id="PTHR47186:SF3">
    <property type="entry name" value="OS09G0267800 PROTEIN"/>
    <property type="match status" value="1"/>
</dbReference>
<dbReference type="AlphaFoldDB" id="A0A5C7ITX6"/>
<keyword evidence="4" id="KW-1185">Reference proteome</keyword>
<gene>
    <name evidence="3" type="ORF">EZV62_001137</name>
</gene>
<dbReference type="Gene3D" id="3.80.10.10">
    <property type="entry name" value="Ribonuclease Inhibitor"/>
    <property type="match status" value="1"/>
</dbReference>
<evidence type="ECO:0000313" key="3">
    <source>
        <dbReference type="EMBL" id="TXG72558.1"/>
    </source>
</evidence>
<evidence type="ECO:0000259" key="2">
    <source>
        <dbReference type="Pfam" id="PF23598"/>
    </source>
</evidence>
<reference evidence="4" key="1">
    <citation type="journal article" date="2019" name="Gigascience">
        <title>De novo genome assembly of the endangered Acer yangbiense, a plant species with extremely small populations endemic to Yunnan Province, China.</title>
        <authorList>
            <person name="Yang J."/>
            <person name="Wariss H.M."/>
            <person name="Tao L."/>
            <person name="Zhang R."/>
            <person name="Yun Q."/>
            <person name="Hollingsworth P."/>
            <person name="Dao Z."/>
            <person name="Luo G."/>
            <person name="Guo H."/>
            <person name="Ma Y."/>
            <person name="Sun W."/>
        </authorList>
    </citation>
    <scope>NUCLEOTIDE SEQUENCE [LARGE SCALE GENOMIC DNA]</scope>
    <source>
        <strain evidence="4">cv. Malutang</strain>
    </source>
</reference>
<comment type="caution">
    <text evidence="3">The sequence shown here is derived from an EMBL/GenBank/DDBJ whole genome shotgun (WGS) entry which is preliminary data.</text>
</comment>
<dbReference type="PANTHER" id="PTHR47186">
    <property type="entry name" value="LEUCINE-RICH REPEAT-CONTAINING PROTEIN 57"/>
    <property type="match status" value="1"/>
</dbReference>